<evidence type="ECO:0000256" key="7">
    <source>
        <dbReference type="ARBA" id="ARBA00032649"/>
    </source>
</evidence>
<dbReference type="PANTHER" id="PTHR38042">
    <property type="entry name" value="UROPORPHYRINOGEN-III SYNTHASE, CHLOROPLASTIC"/>
    <property type="match status" value="1"/>
</dbReference>
<sequence length="241" mass="27604">MLTLVTREEKDAKRISRVLSERKLNTLNVPLFSVSYYKDIKINLRKIQSIIFSSSNGVRALSKLTKKRTIKVYVIGDRTFHVAKRHGFKNVINAKGNSESLCRLVNNELNPKNGKLYYAAGKAQAVNIKKQLERKGFSVRKGILYEIVARKFLPKKIKDALIKKKIHFVLFFSPKTADILIKLVIKNNLQSCFSSIDAFVFSRPVKDVISDIRWKSINVAKKPNLESMLQVIDAKVKARKR</sequence>
<dbReference type="PANTHER" id="PTHR38042:SF1">
    <property type="entry name" value="UROPORPHYRINOGEN-III SYNTHASE, CHLOROPLASTIC"/>
    <property type="match status" value="1"/>
</dbReference>
<comment type="catalytic activity">
    <reaction evidence="8">
        <text>hydroxymethylbilane = uroporphyrinogen III + H2O</text>
        <dbReference type="Rhea" id="RHEA:18965"/>
        <dbReference type="ChEBI" id="CHEBI:15377"/>
        <dbReference type="ChEBI" id="CHEBI:57308"/>
        <dbReference type="ChEBI" id="CHEBI:57845"/>
        <dbReference type="EC" id="4.2.1.75"/>
    </reaction>
</comment>
<dbReference type="InterPro" id="IPR039793">
    <property type="entry name" value="UROS/Hem4"/>
</dbReference>
<comment type="similarity">
    <text evidence="2">Belongs to the uroporphyrinogen-III synthase family.</text>
</comment>
<dbReference type="GO" id="GO:0006780">
    <property type="term" value="P:uroporphyrinogen III biosynthetic process"/>
    <property type="evidence" value="ECO:0007669"/>
    <property type="project" value="InterPro"/>
</dbReference>
<evidence type="ECO:0000256" key="3">
    <source>
        <dbReference type="ARBA" id="ARBA00013109"/>
    </source>
</evidence>
<dbReference type="Gene3D" id="3.40.50.10090">
    <property type="match status" value="2"/>
</dbReference>
<dbReference type="Pfam" id="PF02602">
    <property type="entry name" value="HEM4"/>
    <property type="match status" value="1"/>
</dbReference>
<protein>
    <recommendedName>
        <fullName evidence="3">uroporphyrinogen-III synthase</fullName>
        <ecNumber evidence="3">4.2.1.75</ecNumber>
    </recommendedName>
    <alternativeName>
        <fullName evidence="7">Hydroxymethylbilane hydrolyase [cyclizing]</fullName>
    </alternativeName>
    <alternativeName>
        <fullName evidence="6">Uroporphyrinogen-III cosynthase</fullName>
    </alternativeName>
</protein>
<accession>A0A382ST79</accession>
<name>A0A382ST79_9ZZZZ</name>
<feature type="domain" description="Tetrapyrrole biosynthesis uroporphyrinogen III synthase" evidence="9">
    <location>
        <begin position="14"/>
        <end position="230"/>
    </location>
</feature>
<dbReference type="InterPro" id="IPR036108">
    <property type="entry name" value="4pyrrol_syn_uPrphyn_synt_sf"/>
</dbReference>
<evidence type="ECO:0000256" key="8">
    <source>
        <dbReference type="ARBA" id="ARBA00048617"/>
    </source>
</evidence>
<evidence type="ECO:0000259" key="9">
    <source>
        <dbReference type="Pfam" id="PF02602"/>
    </source>
</evidence>
<reference evidence="10" key="1">
    <citation type="submission" date="2018-05" db="EMBL/GenBank/DDBJ databases">
        <authorList>
            <person name="Lanie J.A."/>
            <person name="Ng W.-L."/>
            <person name="Kazmierczak K.M."/>
            <person name="Andrzejewski T.M."/>
            <person name="Davidsen T.M."/>
            <person name="Wayne K.J."/>
            <person name="Tettelin H."/>
            <person name="Glass J.I."/>
            <person name="Rusch D."/>
            <person name="Podicherti R."/>
            <person name="Tsui H.-C.T."/>
            <person name="Winkler M.E."/>
        </authorList>
    </citation>
    <scope>NUCLEOTIDE SEQUENCE</scope>
</reference>
<evidence type="ECO:0000256" key="1">
    <source>
        <dbReference type="ARBA" id="ARBA00004772"/>
    </source>
</evidence>
<gene>
    <name evidence="10" type="ORF">METZ01_LOCUS365978</name>
</gene>
<evidence type="ECO:0000256" key="2">
    <source>
        <dbReference type="ARBA" id="ARBA00008133"/>
    </source>
</evidence>
<dbReference type="InterPro" id="IPR003754">
    <property type="entry name" value="4pyrrol_synth_uPrphyn_synth"/>
</dbReference>
<dbReference type="CDD" id="cd06578">
    <property type="entry name" value="HemD"/>
    <property type="match status" value="1"/>
</dbReference>
<dbReference type="GO" id="GO:0004852">
    <property type="term" value="F:uroporphyrinogen-III synthase activity"/>
    <property type="evidence" value="ECO:0007669"/>
    <property type="project" value="UniProtKB-EC"/>
</dbReference>
<evidence type="ECO:0000313" key="10">
    <source>
        <dbReference type="EMBL" id="SVD13124.1"/>
    </source>
</evidence>
<dbReference type="EC" id="4.2.1.75" evidence="3"/>
<dbReference type="SUPFAM" id="SSF69618">
    <property type="entry name" value="HemD-like"/>
    <property type="match status" value="1"/>
</dbReference>
<proteinExistence type="inferred from homology"/>
<keyword evidence="4" id="KW-0456">Lyase</keyword>
<evidence type="ECO:0000256" key="4">
    <source>
        <dbReference type="ARBA" id="ARBA00023239"/>
    </source>
</evidence>
<evidence type="ECO:0000256" key="6">
    <source>
        <dbReference type="ARBA" id="ARBA00031702"/>
    </source>
</evidence>
<dbReference type="EMBL" id="UINC01131423">
    <property type="protein sequence ID" value="SVD13124.1"/>
    <property type="molecule type" value="Genomic_DNA"/>
</dbReference>
<comment type="pathway">
    <text evidence="1">Porphyrin-containing compound metabolism; protoporphyrin-IX biosynthesis; coproporphyrinogen-III from 5-aminolevulinate: step 3/4.</text>
</comment>
<organism evidence="10">
    <name type="scientific">marine metagenome</name>
    <dbReference type="NCBI Taxonomy" id="408172"/>
    <lineage>
        <taxon>unclassified sequences</taxon>
        <taxon>metagenomes</taxon>
        <taxon>ecological metagenomes</taxon>
    </lineage>
</organism>
<evidence type="ECO:0000256" key="5">
    <source>
        <dbReference type="ARBA" id="ARBA00023244"/>
    </source>
</evidence>
<dbReference type="AlphaFoldDB" id="A0A382ST79"/>
<keyword evidence="5" id="KW-0627">Porphyrin biosynthesis</keyword>